<comment type="caution">
    <text evidence="1">The sequence shown here is derived from an EMBL/GenBank/DDBJ whole genome shotgun (WGS) entry which is preliminary data.</text>
</comment>
<evidence type="ECO:0000313" key="1">
    <source>
        <dbReference type="EMBL" id="VUC27557.1"/>
    </source>
</evidence>
<organism evidence="1 2">
    <name type="scientific">Bionectria ochroleuca</name>
    <name type="common">Gliocladium roseum</name>
    <dbReference type="NCBI Taxonomy" id="29856"/>
    <lineage>
        <taxon>Eukaryota</taxon>
        <taxon>Fungi</taxon>
        <taxon>Dikarya</taxon>
        <taxon>Ascomycota</taxon>
        <taxon>Pezizomycotina</taxon>
        <taxon>Sordariomycetes</taxon>
        <taxon>Hypocreomycetidae</taxon>
        <taxon>Hypocreales</taxon>
        <taxon>Bionectriaceae</taxon>
        <taxon>Clonostachys</taxon>
    </lineage>
</organism>
<proteinExistence type="predicted"/>
<gene>
    <name evidence="1" type="ORF">CLO192961_LOCUS214461</name>
</gene>
<sequence>MVDQADVIIVDPKSVLQTPIMSQTTDGKTTGKVFLKATLFDEQAAPFMELYTGSRSDWQPAVAGTVQK</sequence>
<dbReference type="Proteomes" id="UP000766486">
    <property type="component" value="Unassembled WGS sequence"/>
</dbReference>
<keyword evidence="2" id="KW-1185">Reference proteome</keyword>
<name>A0ABY6U8V6_BIOOC</name>
<dbReference type="EMBL" id="CABFNS010000771">
    <property type="protein sequence ID" value="VUC27557.1"/>
    <property type="molecule type" value="Genomic_DNA"/>
</dbReference>
<accession>A0ABY6U8V6</accession>
<protein>
    <submittedName>
        <fullName evidence="1">Uncharacterized protein</fullName>
    </submittedName>
</protein>
<evidence type="ECO:0000313" key="2">
    <source>
        <dbReference type="Proteomes" id="UP000766486"/>
    </source>
</evidence>
<reference evidence="1 2" key="1">
    <citation type="submission" date="2019-06" db="EMBL/GenBank/DDBJ databases">
        <authorList>
            <person name="Broberg M."/>
        </authorList>
    </citation>
    <scope>NUCLEOTIDE SEQUENCE [LARGE SCALE GENOMIC DNA]</scope>
</reference>